<feature type="transmembrane region" description="Helical" evidence="16">
    <location>
        <begin position="66"/>
        <end position="87"/>
    </location>
</feature>
<comment type="caution">
    <text evidence="18">The sequence shown here is derived from an EMBL/GenBank/DDBJ whole genome shotgun (WGS) entry which is preliminary data.</text>
</comment>
<dbReference type="GO" id="GO:0016020">
    <property type="term" value="C:membrane"/>
    <property type="evidence" value="ECO:0007669"/>
    <property type="project" value="UniProtKB-SubCell"/>
</dbReference>
<accession>A0AAD7PKH2</accession>
<protein>
    <recommendedName>
        <fullName evidence="4">RING-type E3 ubiquitin transferase</fullName>
        <ecNumber evidence="4">2.3.2.27</ecNumber>
    </recommendedName>
</protein>
<evidence type="ECO:0000256" key="7">
    <source>
        <dbReference type="ARBA" id="ARBA00022723"/>
    </source>
</evidence>
<name>A0AAD7PKH2_QUISA</name>
<evidence type="ECO:0000256" key="10">
    <source>
        <dbReference type="ARBA" id="ARBA00022833"/>
    </source>
</evidence>
<feature type="domain" description="RING-type" evidence="17">
    <location>
        <begin position="160"/>
        <end position="202"/>
    </location>
</feature>
<keyword evidence="6 16" id="KW-0812">Transmembrane</keyword>
<dbReference type="Pfam" id="PF13639">
    <property type="entry name" value="zf-RING_2"/>
    <property type="match status" value="1"/>
</dbReference>
<evidence type="ECO:0000256" key="1">
    <source>
        <dbReference type="ARBA" id="ARBA00000900"/>
    </source>
</evidence>
<evidence type="ECO:0000256" key="12">
    <source>
        <dbReference type="ARBA" id="ARBA00023136"/>
    </source>
</evidence>
<feature type="compositionally biased region" description="Polar residues" evidence="15">
    <location>
        <begin position="357"/>
        <end position="373"/>
    </location>
</feature>
<dbReference type="GO" id="GO:0016567">
    <property type="term" value="P:protein ubiquitination"/>
    <property type="evidence" value="ECO:0007669"/>
    <property type="project" value="InterPro"/>
</dbReference>
<dbReference type="InterPro" id="IPR001841">
    <property type="entry name" value="Znf_RING"/>
</dbReference>
<keyword evidence="11 16" id="KW-1133">Transmembrane helix</keyword>
<dbReference type="PANTHER" id="PTHR46913:SF19">
    <property type="entry name" value="RING-TYPE E3 UBIQUITIN TRANSFERASE"/>
    <property type="match status" value="1"/>
</dbReference>
<dbReference type="InterPro" id="IPR013083">
    <property type="entry name" value="Znf_RING/FYVE/PHD"/>
</dbReference>
<dbReference type="Proteomes" id="UP001163823">
    <property type="component" value="Chromosome 8"/>
</dbReference>
<evidence type="ECO:0000259" key="17">
    <source>
        <dbReference type="PROSITE" id="PS50089"/>
    </source>
</evidence>
<reference evidence="18" key="1">
    <citation type="journal article" date="2023" name="Science">
        <title>Elucidation of the pathway for biosynthesis of saponin adjuvants from the soapbark tree.</title>
        <authorList>
            <person name="Reed J."/>
            <person name="Orme A."/>
            <person name="El-Demerdash A."/>
            <person name="Owen C."/>
            <person name="Martin L.B.B."/>
            <person name="Misra R.C."/>
            <person name="Kikuchi S."/>
            <person name="Rejzek M."/>
            <person name="Martin A.C."/>
            <person name="Harkess A."/>
            <person name="Leebens-Mack J."/>
            <person name="Louveau T."/>
            <person name="Stephenson M.J."/>
            <person name="Osbourn A."/>
        </authorList>
    </citation>
    <scope>NUCLEOTIDE SEQUENCE</scope>
    <source>
        <strain evidence="18">S10</strain>
    </source>
</reference>
<evidence type="ECO:0000256" key="14">
    <source>
        <dbReference type="PROSITE-ProRule" id="PRU00175"/>
    </source>
</evidence>
<comment type="subcellular location">
    <subcellularLocation>
        <location evidence="2">Membrane</location>
        <topology evidence="2">Single-pass membrane protein</topology>
    </subcellularLocation>
</comment>
<keyword evidence="12 16" id="KW-0472">Membrane</keyword>
<evidence type="ECO:0000256" key="9">
    <source>
        <dbReference type="ARBA" id="ARBA00022786"/>
    </source>
</evidence>
<dbReference type="AlphaFoldDB" id="A0AAD7PKH2"/>
<evidence type="ECO:0000256" key="3">
    <source>
        <dbReference type="ARBA" id="ARBA00004906"/>
    </source>
</evidence>
<evidence type="ECO:0000256" key="4">
    <source>
        <dbReference type="ARBA" id="ARBA00012483"/>
    </source>
</evidence>
<evidence type="ECO:0000313" key="19">
    <source>
        <dbReference type="Proteomes" id="UP001163823"/>
    </source>
</evidence>
<evidence type="ECO:0000313" key="18">
    <source>
        <dbReference type="EMBL" id="KAJ7958963.1"/>
    </source>
</evidence>
<keyword evidence="10" id="KW-0862">Zinc</keyword>
<dbReference type="CDD" id="cd16461">
    <property type="entry name" value="RING-H2_EL5-like"/>
    <property type="match status" value="1"/>
</dbReference>
<dbReference type="Gene3D" id="3.30.40.10">
    <property type="entry name" value="Zinc/RING finger domain, C3HC4 (zinc finger)"/>
    <property type="match status" value="1"/>
</dbReference>
<dbReference type="PANTHER" id="PTHR46913">
    <property type="entry name" value="RING-H2 FINGER PROTEIN ATL16"/>
    <property type="match status" value="1"/>
</dbReference>
<evidence type="ECO:0000256" key="15">
    <source>
        <dbReference type="SAM" id="MobiDB-lite"/>
    </source>
</evidence>
<evidence type="ECO:0000256" key="8">
    <source>
        <dbReference type="ARBA" id="ARBA00022771"/>
    </source>
</evidence>
<feature type="region of interest" description="Disordered" evidence="15">
    <location>
        <begin position="306"/>
        <end position="336"/>
    </location>
</feature>
<dbReference type="EMBL" id="JARAOO010000008">
    <property type="protein sequence ID" value="KAJ7958963.1"/>
    <property type="molecule type" value="Genomic_DNA"/>
</dbReference>
<dbReference type="GO" id="GO:0008270">
    <property type="term" value="F:zinc ion binding"/>
    <property type="evidence" value="ECO:0007669"/>
    <property type="project" value="UniProtKB-KW"/>
</dbReference>
<feature type="region of interest" description="Disordered" evidence="15">
    <location>
        <begin position="99"/>
        <end position="118"/>
    </location>
</feature>
<keyword evidence="19" id="KW-1185">Reference proteome</keyword>
<dbReference type="SMART" id="SM00184">
    <property type="entry name" value="RING"/>
    <property type="match status" value="1"/>
</dbReference>
<dbReference type="SUPFAM" id="SSF57850">
    <property type="entry name" value="RING/U-box"/>
    <property type="match status" value="1"/>
</dbReference>
<dbReference type="FunFam" id="3.30.40.10:FF:000233">
    <property type="entry name" value="RING-H2 finger protein ATL54"/>
    <property type="match status" value="1"/>
</dbReference>
<evidence type="ECO:0000256" key="11">
    <source>
        <dbReference type="ARBA" id="ARBA00022989"/>
    </source>
</evidence>
<sequence length="379" mass="41662">MAKKHRKLFPTLPATNQTIDCHGFCEPECPQNCYPFSGYYISPLPQPYTIFPPDQPKENNPIPPHLIVMVSLITAFIVLVSCFLIKAKSGGNWCSPRNNDSLDEARSPSDSDSNSDETFENQLHHPIWFITTVGLQQSIINSITICKYKKGEGLIEGTECSVCLNEFQEDETLRLLPKCSHAFHIHCIDTWLSSHTNCPLCRASIVLNNVSSDNSISSLVSIDENSNNLARNEETSIENPGIDGEFSDNQVVIVNDVLENRARTGETGEPHDLNDEIISKVGLNDEKQTVTRSVSMSSIRIARNYSGLANPGPVEAESNPGNHSEDDTGIPAKKDGEYSSILKTMVHSPIAQCLQKSPVSLKRSYSSGGSIVSATDDRP</sequence>
<dbReference type="PROSITE" id="PS50089">
    <property type="entry name" value="ZF_RING_2"/>
    <property type="match status" value="1"/>
</dbReference>
<dbReference type="EC" id="2.3.2.27" evidence="4"/>
<comment type="catalytic activity">
    <reaction evidence="1">
        <text>S-ubiquitinyl-[E2 ubiquitin-conjugating enzyme]-L-cysteine + [acceptor protein]-L-lysine = [E2 ubiquitin-conjugating enzyme]-L-cysteine + N(6)-ubiquitinyl-[acceptor protein]-L-lysine.</text>
        <dbReference type="EC" id="2.3.2.27"/>
    </reaction>
</comment>
<keyword evidence="9" id="KW-0833">Ubl conjugation pathway</keyword>
<comment type="similarity">
    <text evidence="13">Belongs to the RING-type zinc finger family. ATL subfamily.</text>
</comment>
<keyword evidence="5" id="KW-0808">Transferase</keyword>
<proteinExistence type="inferred from homology"/>
<evidence type="ECO:0000256" key="16">
    <source>
        <dbReference type="SAM" id="Phobius"/>
    </source>
</evidence>
<gene>
    <name evidence="18" type="ORF">O6P43_019603</name>
</gene>
<dbReference type="KEGG" id="qsa:O6P43_019603"/>
<feature type="region of interest" description="Disordered" evidence="15">
    <location>
        <begin position="357"/>
        <end position="379"/>
    </location>
</feature>
<evidence type="ECO:0000256" key="2">
    <source>
        <dbReference type="ARBA" id="ARBA00004167"/>
    </source>
</evidence>
<evidence type="ECO:0000256" key="5">
    <source>
        <dbReference type="ARBA" id="ARBA00022679"/>
    </source>
</evidence>
<evidence type="ECO:0000256" key="13">
    <source>
        <dbReference type="ARBA" id="ARBA00024209"/>
    </source>
</evidence>
<keyword evidence="7" id="KW-0479">Metal-binding</keyword>
<dbReference type="InterPro" id="IPR044600">
    <property type="entry name" value="ATL1/ATL16-like"/>
</dbReference>
<comment type="pathway">
    <text evidence="3">Protein modification; protein ubiquitination.</text>
</comment>
<dbReference type="GO" id="GO:0061630">
    <property type="term" value="F:ubiquitin protein ligase activity"/>
    <property type="evidence" value="ECO:0007669"/>
    <property type="project" value="UniProtKB-EC"/>
</dbReference>
<keyword evidence="8 14" id="KW-0863">Zinc-finger</keyword>
<organism evidence="18 19">
    <name type="scientific">Quillaja saponaria</name>
    <name type="common">Soap bark tree</name>
    <dbReference type="NCBI Taxonomy" id="32244"/>
    <lineage>
        <taxon>Eukaryota</taxon>
        <taxon>Viridiplantae</taxon>
        <taxon>Streptophyta</taxon>
        <taxon>Embryophyta</taxon>
        <taxon>Tracheophyta</taxon>
        <taxon>Spermatophyta</taxon>
        <taxon>Magnoliopsida</taxon>
        <taxon>eudicotyledons</taxon>
        <taxon>Gunneridae</taxon>
        <taxon>Pentapetalae</taxon>
        <taxon>rosids</taxon>
        <taxon>fabids</taxon>
        <taxon>Fabales</taxon>
        <taxon>Quillajaceae</taxon>
        <taxon>Quillaja</taxon>
    </lineage>
</organism>
<evidence type="ECO:0000256" key="6">
    <source>
        <dbReference type="ARBA" id="ARBA00022692"/>
    </source>
</evidence>